<dbReference type="RefSeq" id="WP_027287163.1">
    <property type="nucleotide sequence ID" value="NZ_NRRE01000034.1"/>
</dbReference>
<dbReference type="Pfam" id="PF03466">
    <property type="entry name" value="LysR_substrate"/>
    <property type="match status" value="1"/>
</dbReference>
<dbReference type="PRINTS" id="PR00039">
    <property type="entry name" value="HTHLYSR"/>
</dbReference>
<gene>
    <name evidence="6" type="ORF">CKO21_18110</name>
</gene>
<dbReference type="GO" id="GO:0003700">
    <property type="term" value="F:DNA-binding transcription factor activity"/>
    <property type="evidence" value="ECO:0007669"/>
    <property type="project" value="InterPro"/>
</dbReference>
<dbReference type="Pfam" id="PF00126">
    <property type="entry name" value="HTH_1"/>
    <property type="match status" value="1"/>
</dbReference>
<evidence type="ECO:0000256" key="4">
    <source>
        <dbReference type="ARBA" id="ARBA00023163"/>
    </source>
</evidence>
<name>A0A934V259_9PROT</name>
<dbReference type="InterPro" id="IPR036390">
    <property type="entry name" value="WH_DNA-bd_sf"/>
</dbReference>
<evidence type="ECO:0000313" key="7">
    <source>
        <dbReference type="Proteomes" id="UP000778970"/>
    </source>
</evidence>
<keyword evidence="3" id="KW-0238">DNA-binding</keyword>
<dbReference type="InterPro" id="IPR000847">
    <property type="entry name" value="LysR_HTH_N"/>
</dbReference>
<dbReference type="EMBL" id="NRRE01000034">
    <property type="protein sequence ID" value="MBK1699163.1"/>
    <property type="molecule type" value="Genomic_DNA"/>
</dbReference>
<evidence type="ECO:0000256" key="3">
    <source>
        <dbReference type="ARBA" id="ARBA00023125"/>
    </source>
</evidence>
<organism evidence="6 7">
    <name type="scientific">Rhodovibrio salinarum</name>
    <dbReference type="NCBI Taxonomy" id="1087"/>
    <lineage>
        <taxon>Bacteria</taxon>
        <taxon>Pseudomonadati</taxon>
        <taxon>Pseudomonadota</taxon>
        <taxon>Alphaproteobacteria</taxon>
        <taxon>Rhodospirillales</taxon>
        <taxon>Rhodovibrionaceae</taxon>
        <taxon>Rhodovibrio</taxon>
    </lineage>
</organism>
<keyword evidence="7" id="KW-1185">Reference proteome</keyword>
<accession>A0A934V259</accession>
<dbReference type="PROSITE" id="PS50931">
    <property type="entry name" value="HTH_LYSR"/>
    <property type="match status" value="1"/>
</dbReference>
<dbReference type="Gene3D" id="1.10.10.10">
    <property type="entry name" value="Winged helix-like DNA-binding domain superfamily/Winged helix DNA-binding domain"/>
    <property type="match status" value="1"/>
</dbReference>
<evidence type="ECO:0000259" key="5">
    <source>
        <dbReference type="PROSITE" id="PS50931"/>
    </source>
</evidence>
<keyword evidence="4" id="KW-0804">Transcription</keyword>
<evidence type="ECO:0000256" key="1">
    <source>
        <dbReference type="ARBA" id="ARBA00009437"/>
    </source>
</evidence>
<dbReference type="Gene3D" id="3.40.190.290">
    <property type="match status" value="1"/>
</dbReference>
<reference evidence="6" key="1">
    <citation type="submission" date="2017-08" db="EMBL/GenBank/DDBJ databases">
        <authorList>
            <person name="Imhoff J.F."/>
            <person name="Rahn T."/>
            <person name="Kuenzel S."/>
            <person name="Neulinger S.C."/>
        </authorList>
    </citation>
    <scope>NUCLEOTIDE SEQUENCE</scope>
    <source>
        <strain evidence="6">DSM 9154</strain>
    </source>
</reference>
<comment type="similarity">
    <text evidence="1">Belongs to the LysR transcriptional regulatory family.</text>
</comment>
<dbReference type="SUPFAM" id="SSF46785">
    <property type="entry name" value="Winged helix' DNA-binding domain"/>
    <property type="match status" value="1"/>
</dbReference>
<sequence>MRARQLEVFCAVMRTGTVTAAARELNISQPALSQILRHTEDELRISLFERAKGRLHPTEAATELYQEAERVFSGLDALRRRVADMRAGRVGLVRLAASAPPSMSFLPEAISAFRARHPEVVLRSMVGPVANLTQMVRDGDAGIAVAMNDAPQPGLDVELLGTVTMVCLLPAGHPLSAQTTLTLNDLAAETLISYRQPTLPGRRLARLAAEAGLSFMPEIEIDASISALPFVQQGLGTAVVDGLMPWSRFTGVEVRPLAPEVRLPVTLLTSKDATLSTPHRALLGCLRTAFASHQES</sequence>
<dbReference type="PANTHER" id="PTHR30427">
    <property type="entry name" value="TRANSCRIPTIONAL ACTIVATOR PROTEIN LYSR"/>
    <property type="match status" value="1"/>
</dbReference>
<dbReference type="Proteomes" id="UP000778970">
    <property type="component" value="Unassembled WGS sequence"/>
</dbReference>
<dbReference type="PANTHER" id="PTHR30427:SF1">
    <property type="entry name" value="TRANSCRIPTIONAL ACTIVATOR PROTEIN LYSR"/>
    <property type="match status" value="1"/>
</dbReference>
<dbReference type="InterPro" id="IPR036388">
    <property type="entry name" value="WH-like_DNA-bd_sf"/>
</dbReference>
<reference evidence="6" key="2">
    <citation type="journal article" date="2020" name="Microorganisms">
        <title>Osmotic Adaptation and Compatible Solute Biosynthesis of Phototrophic Bacteria as Revealed from Genome Analyses.</title>
        <authorList>
            <person name="Imhoff J.F."/>
            <person name="Rahn T."/>
            <person name="Kunzel S."/>
            <person name="Keller A."/>
            <person name="Neulinger S.C."/>
        </authorList>
    </citation>
    <scope>NUCLEOTIDE SEQUENCE</scope>
    <source>
        <strain evidence="6">DSM 9154</strain>
    </source>
</reference>
<evidence type="ECO:0000256" key="2">
    <source>
        <dbReference type="ARBA" id="ARBA00023015"/>
    </source>
</evidence>
<dbReference type="GO" id="GO:0010628">
    <property type="term" value="P:positive regulation of gene expression"/>
    <property type="evidence" value="ECO:0007669"/>
    <property type="project" value="TreeGrafter"/>
</dbReference>
<dbReference type="GO" id="GO:0043565">
    <property type="term" value="F:sequence-specific DNA binding"/>
    <property type="evidence" value="ECO:0007669"/>
    <property type="project" value="TreeGrafter"/>
</dbReference>
<dbReference type="SUPFAM" id="SSF53850">
    <property type="entry name" value="Periplasmic binding protein-like II"/>
    <property type="match status" value="1"/>
</dbReference>
<proteinExistence type="inferred from homology"/>
<dbReference type="AlphaFoldDB" id="A0A934V259"/>
<protein>
    <submittedName>
        <fullName evidence="6">LysR family transcriptional regulator</fullName>
    </submittedName>
</protein>
<dbReference type="InterPro" id="IPR005119">
    <property type="entry name" value="LysR_subst-bd"/>
</dbReference>
<keyword evidence="2" id="KW-0805">Transcription regulation</keyword>
<comment type="caution">
    <text evidence="6">The sequence shown here is derived from an EMBL/GenBank/DDBJ whole genome shotgun (WGS) entry which is preliminary data.</text>
</comment>
<evidence type="ECO:0000313" key="6">
    <source>
        <dbReference type="EMBL" id="MBK1699163.1"/>
    </source>
</evidence>
<feature type="domain" description="HTH lysR-type" evidence="5">
    <location>
        <begin position="1"/>
        <end position="58"/>
    </location>
</feature>